<organism evidence="1 2">
    <name type="scientific">Prorocentrum cordatum</name>
    <dbReference type="NCBI Taxonomy" id="2364126"/>
    <lineage>
        <taxon>Eukaryota</taxon>
        <taxon>Sar</taxon>
        <taxon>Alveolata</taxon>
        <taxon>Dinophyceae</taxon>
        <taxon>Prorocentrales</taxon>
        <taxon>Prorocentraceae</taxon>
        <taxon>Prorocentrum</taxon>
    </lineage>
</organism>
<protein>
    <submittedName>
        <fullName evidence="1">Uncharacterized protein</fullName>
    </submittedName>
</protein>
<sequence length="71" mass="7167">MDAEAVATIADEEQALAARGAKRAGEAIGQVLNRAGTNLSPCQSALAVELQEMAKSKAQSEGKGKGGADPQ</sequence>
<feature type="non-terminal residue" evidence="1">
    <location>
        <position position="71"/>
    </location>
</feature>
<keyword evidence="2" id="KW-1185">Reference proteome</keyword>
<evidence type="ECO:0000313" key="1">
    <source>
        <dbReference type="EMBL" id="CAK0865926.1"/>
    </source>
</evidence>
<reference evidence="1" key="1">
    <citation type="submission" date="2023-10" db="EMBL/GenBank/DDBJ databases">
        <authorList>
            <person name="Chen Y."/>
            <person name="Shah S."/>
            <person name="Dougan E. K."/>
            <person name="Thang M."/>
            <person name="Chan C."/>
        </authorList>
    </citation>
    <scope>NUCLEOTIDE SEQUENCE [LARGE SCALE GENOMIC DNA]</scope>
</reference>
<evidence type="ECO:0000313" key="2">
    <source>
        <dbReference type="Proteomes" id="UP001189429"/>
    </source>
</evidence>
<proteinExistence type="predicted"/>
<dbReference type="Proteomes" id="UP001189429">
    <property type="component" value="Unassembled WGS sequence"/>
</dbReference>
<comment type="caution">
    <text evidence="1">The sequence shown here is derived from an EMBL/GenBank/DDBJ whole genome shotgun (WGS) entry which is preliminary data.</text>
</comment>
<name>A0ABN9UZZ2_9DINO</name>
<gene>
    <name evidence="1" type="ORF">PCOR1329_LOCUS53322</name>
</gene>
<dbReference type="EMBL" id="CAUYUJ010016500">
    <property type="protein sequence ID" value="CAK0865926.1"/>
    <property type="molecule type" value="Genomic_DNA"/>
</dbReference>
<accession>A0ABN9UZZ2</accession>